<name>A0A1I4HN59_9FIRM</name>
<keyword evidence="5" id="KW-0479">Metal-binding</keyword>
<dbReference type="GO" id="GO:0005524">
    <property type="term" value="F:ATP binding"/>
    <property type="evidence" value="ECO:0007669"/>
    <property type="project" value="UniProtKB-KW"/>
</dbReference>
<dbReference type="PIRSF" id="PIRSF001563">
    <property type="entry name" value="Folylpolyglu_synth"/>
    <property type="match status" value="1"/>
</dbReference>
<comment type="similarity">
    <text evidence="2 11">Belongs to the folylpolyglutamate synthase family.</text>
</comment>
<dbReference type="Pfam" id="PF08245">
    <property type="entry name" value="Mur_ligase_M"/>
    <property type="match status" value="1"/>
</dbReference>
<feature type="domain" description="Mur ligase central" evidence="13">
    <location>
        <begin position="88"/>
        <end position="273"/>
    </location>
</feature>
<evidence type="ECO:0000256" key="3">
    <source>
        <dbReference type="ARBA" id="ARBA00013025"/>
    </source>
</evidence>
<dbReference type="RefSeq" id="WP_089860887.1">
    <property type="nucleotide sequence ID" value="NZ_FOTI01000012.1"/>
</dbReference>
<dbReference type="PANTHER" id="PTHR11136:SF0">
    <property type="entry name" value="DIHYDROFOLATE SYNTHETASE-RELATED"/>
    <property type="match status" value="1"/>
</dbReference>
<dbReference type="InterPro" id="IPR018109">
    <property type="entry name" value="Folylpolyglutamate_synth_CS"/>
</dbReference>
<comment type="catalytic activity">
    <reaction evidence="10">
        <text>(6S)-5,6,7,8-tetrahydrofolyl-(gamma-L-Glu)(n) + L-glutamate + ATP = (6S)-5,6,7,8-tetrahydrofolyl-(gamma-L-Glu)(n+1) + ADP + phosphate + H(+)</text>
        <dbReference type="Rhea" id="RHEA:10580"/>
        <dbReference type="Rhea" id="RHEA-COMP:14738"/>
        <dbReference type="Rhea" id="RHEA-COMP:14740"/>
        <dbReference type="ChEBI" id="CHEBI:15378"/>
        <dbReference type="ChEBI" id="CHEBI:29985"/>
        <dbReference type="ChEBI" id="CHEBI:30616"/>
        <dbReference type="ChEBI" id="CHEBI:43474"/>
        <dbReference type="ChEBI" id="CHEBI:141005"/>
        <dbReference type="ChEBI" id="CHEBI:456216"/>
        <dbReference type="EC" id="6.3.2.17"/>
    </reaction>
</comment>
<dbReference type="GO" id="GO:0008841">
    <property type="term" value="F:dihydrofolate synthase activity"/>
    <property type="evidence" value="ECO:0007669"/>
    <property type="project" value="TreeGrafter"/>
</dbReference>
<keyword evidence="15" id="KW-1185">Reference proteome</keyword>
<dbReference type="Proteomes" id="UP000199006">
    <property type="component" value="Unassembled WGS sequence"/>
</dbReference>
<comment type="cofactor">
    <cofactor evidence="1">
        <name>Mg(2+)</name>
        <dbReference type="ChEBI" id="CHEBI:18420"/>
    </cofactor>
</comment>
<evidence type="ECO:0000256" key="10">
    <source>
        <dbReference type="ARBA" id="ARBA00047493"/>
    </source>
</evidence>
<dbReference type="InterPro" id="IPR036565">
    <property type="entry name" value="Mur-like_cat_sf"/>
</dbReference>
<evidence type="ECO:0000256" key="4">
    <source>
        <dbReference type="ARBA" id="ARBA00022598"/>
    </source>
</evidence>
<dbReference type="AlphaFoldDB" id="A0A1I4HN59"/>
<dbReference type="Gene3D" id="3.40.1190.10">
    <property type="entry name" value="Mur-like, catalytic domain"/>
    <property type="match status" value="1"/>
</dbReference>
<evidence type="ECO:0000256" key="6">
    <source>
        <dbReference type="ARBA" id="ARBA00022741"/>
    </source>
</evidence>
<dbReference type="InterPro" id="IPR013221">
    <property type="entry name" value="Mur_ligase_cen"/>
</dbReference>
<dbReference type="SUPFAM" id="SSF53623">
    <property type="entry name" value="MurD-like peptide ligases, catalytic domain"/>
    <property type="match status" value="1"/>
</dbReference>
<evidence type="ECO:0000259" key="12">
    <source>
        <dbReference type="Pfam" id="PF02875"/>
    </source>
</evidence>
<proteinExistence type="inferred from homology"/>
<dbReference type="EC" id="6.3.2.17" evidence="3"/>
<dbReference type="Gene3D" id="3.90.190.20">
    <property type="entry name" value="Mur ligase, C-terminal domain"/>
    <property type="match status" value="1"/>
</dbReference>
<protein>
    <recommendedName>
        <fullName evidence="3">tetrahydrofolate synthase</fullName>
        <ecNumber evidence="3">6.3.2.17</ecNumber>
    </recommendedName>
    <alternativeName>
        <fullName evidence="9">Tetrahydrofolylpolyglutamate synthase</fullName>
    </alternativeName>
</protein>
<evidence type="ECO:0000256" key="8">
    <source>
        <dbReference type="ARBA" id="ARBA00022842"/>
    </source>
</evidence>
<dbReference type="FunFam" id="3.40.1190.10:FF:000011">
    <property type="entry name" value="Folylpolyglutamate synthase/dihydrofolate synthase"/>
    <property type="match status" value="1"/>
</dbReference>
<dbReference type="NCBIfam" id="TIGR01499">
    <property type="entry name" value="folC"/>
    <property type="match status" value="1"/>
</dbReference>
<evidence type="ECO:0000256" key="9">
    <source>
        <dbReference type="ARBA" id="ARBA00030592"/>
    </source>
</evidence>
<dbReference type="GO" id="GO:0005737">
    <property type="term" value="C:cytoplasm"/>
    <property type="evidence" value="ECO:0007669"/>
    <property type="project" value="TreeGrafter"/>
</dbReference>
<keyword evidence="8" id="KW-0460">Magnesium</keyword>
<dbReference type="STRING" id="29563.SAMN02983006_01138"/>
<dbReference type="PROSITE" id="PS01012">
    <property type="entry name" value="FOLYLPOLYGLU_SYNT_2"/>
    <property type="match status" value="1"/>
</dbReference>
<evidence type="ECO:0000256" key="1">
    <source>
        <dbReference type="ARBA" id="ARBA00001946"/>
    </source>
</evidence>
<evidence type="ECO:0000313" key="14">
    <source>
        <dbReference type="EMBL" id="SFL43728.1"/>
    </source>
</evidence>
<evidence type="ECO:0000259" key="13">
    <source>
        <dbReference type="Pfam" id="PF08245"/>
    </source>
</evidence>
<evidence type="ECO:0000256" key="2">
    <source>
        <dbReference type="ARBA" id="ARBA00008276"/>
    </source>
</evidence>
<gene>
    <name evidence="14" type="ORF">SAMN02983006_01138</name>
</gene>
<dbReference type="PANTHER" id="PTHR11136">
    <property type="entry name" value="FOLYLPOLYGLUTAMATE SYNTHASE-RELATED"/>
    <property type="match status" value="1"/>
</dbReference>
<dbReference type="InterPro" id="IPR004101">
    <property type="entry name" value="Mur_ligase_C"/>
</dbReference>
<evidence type="ECO:0000256" key="11">
    <source>
        <dbReference type="PIRNR" id="PIRNR001563"/>
    </source>
</evidence>
<dbReference type="SUPFAM" id="SSF53244">
    <property type="entry name" value="MurD-like peptide ligases, peptide-binding domain"/>
    <property type="match status" value="1"/>
</dbReference>
<dbReference type="GO" id="GO:0004326">
    <property type="term" value="F:tetrahydrofolylpolyglutamate synthase activity"/>
    <property type="evidence" value="ECO:0007669"/>
    <property type="project" value="UniProtKB-EC"/>
</dbReference>
<evidence type="ECO:0000313" key="15">
    <source>
        <dbReference type="Proteomes" id="UP000199006"/>
    </source>
</evidence>
<dbReference type="GO" id="GO:0046872">
    <property type="term" value="F:metal ion binding"/>
    <property type="evidence" value="ECO:0007669"/>
    <property type="project" value="UniProtKB-KW"/>
</dbReference>
<keyword evidence="7 11" id="KW-0067">ATP-binding</keyword>
<dbReference type="InterPro" id="IPR001645">
    <property type="entry name" value="Folylpolyglutamate_synth"/>
</dbReference>
<evidence type="ECO:0000256" key="7">
    <source>
        <dbReference type="ARBA" id="ARBA00022840"/>
    </source>
</evidence>
<dbReference type="InterPro" id="IPR036615">
    <property type="entry name" value="Mur_ligase_C_dom_sf"/>
</dbReference>
<dbReference type="Pfam" id="PF02875">
    <property type="entry name" value="Mur_ligase_C"/>
    <property type="match status" value="1"/>
</dbReference>
<reference evidence="14 15" key="1">
    <citation type="submission" date="2016-10" db="EMBL/GenBank/DDBJ databases">
        <authorList>
            <person name="de Groot N.N."/>
        </authorList>
    </citation>
    <scope>NUCLEOTIDE SEQUENCE [LARGE SCALE GENOMIC DNA]</scope>
    <source>
        <strain evidence="14 15">ATCC 51327</strain>
    </source>
</reference>
<sequence>MDHYHYLNSLPLFGSQGGYKPGLSRIAKILFYLGNPEQNLKVIHLAGTNGKGSTAATLANIYQSAGYKVGLYTSPHFFNFNERIKLNGKAVTSSELKELLPQVKAAALKAHQADGLAAASFFEIVTALALLVFKHHDLDLVVLETGLGGRLDATNIIKNPLLSIITTISLEHTAILGDSIAQVASEKAGIIKYNVPVLTAVTQKAALEVIKRKAALEKANLIILDQEYKEIVSDSSFEDNLLYLTKQNDQKYCYKLSLLGRHQARNTALALRAVQELNQKYPVREDQISDALTKIYWPGRMQKISDRPTVILDAAHNPAAFQELVNNLTPELAKFKRTHFIFSILRDKNLTDILEIIAPLKNKVKFHLAENLSFRTVKTEVLSSAFAENGFSYRSYQNLSQAAAVVAKESQKEDLIIAAGSFNTVFEVGINFFENNIS</sequence>
<organism evidence="14 15">
    <name type="scientific">Halanaerobium salsuginis</name>
    <dbReference type="NCBI Taxonomy" id="29563"/>
    <lineage>
        <taxon>Bacteria</taxon>
        <taxon>Bacillati</taxon>
        <taxon>Bacillota</taxon>
        <taxon>Clostridia</taxon>
        <taxon>Halanaerobiales</taxon>
        <taxon>Halanaerobiaceae</taxon>
        <taxon>Halanaerobium</taxon>
    </lineage>
</organism>
<accession>A0A1I4HN59</accession>
<keyword evidence="6 11" id="KW-0547">Nucleotide-binding</keyword>
<feature type="domain" description="Mur ligase C-terminal" evidence="12">
    <location>
        <begin position="299"/>
        <end position="422"/>
    </location>
</feature>
<keyword evidence="4 11" id="KW-0436">Ligase</keyword>
<evidence type="ECO:0000256" key="5">
    <source>
        <dbReference type="ARBA" id="ARBA00022723"/>
    </source>
</evidence>
<dbReference type="EMBL" id="FOTI01000012">
    <property type="protein sequence ID" value="SFL43728.1"/>
    <property type="molecule type" value="Genomic_DNA"/>
</dbReference>
<dbReference type="OrthoDB" id="9809356at2"/>